<feature type="domain" description="Contractile injection system tube protein N-terminal" evidence="2">
    <location>
        <begin position="25"/>
        <end position="145"/>
    </location>
</feature>
<evidence type="ECO:0000313" key="4">
    <source>
        <dbReference type="Proteomes" id="UP000536534"/>
    </source>
</evidence>
<comment type="caution">
    <text evidence="3">The sequence shown here is derived from an EMBL/GenBank/DDBJ whole genome shotgun (WGS) entry which is preliminary data.</text>
</comment>
<organism evidence="3 4">
    <name type="scientific">Thauera phenolivorans</name>
    <dbReference type="NCBI Taxonomy" id="1792543"/>
    <lineage>
        <taxon>Bacteria</taxon>
        <taxon>Pseudomonadati</taxon>
        <taxon>Pseudomonadota</taxon>
        <taxon>Betaproteobacteria</taxon>
        <taxon>Rhodocyclales</taxon>
        <taxon>Zoogloeaceae</taxon>
        <taxon>Thauera</taxon>
    </lineage>
</organism>
<dbReference type="AlphaFoldDB" id="A0A7X7LXV5"/>
<dbReference type="EMBL" id="JAAYYV010000352">
    <property type="protein sequence ID" value="NLF55237.1"/>
    <property type="molecule type" value="Genomic_DNA"/>
</dbReference>
<gene>
    <name evidence="3" type="ORF">GX576_12730</name>
</gene>
<evidence type="ECO:0000259" key="2">
    <source>
        <dbReference type="Pfam" id="PF19266"/>
    </source>
</evidence>
<name>A0A7X7LXV5_9RHOO</name>
<dbReference type="InterPro" id="IPR045361">
    <property type="entry name" value="CIS_tube_prot_N"/>
</dbReference>
<reference evidence="3 4" key="1">
    <citation type="journal article" date="2020" name="Biotechnol. Biofuels">
        <title>New insights from the biogas microbiome by comprehensive genome-resolved metagenomics of nearly 1600 species originating from multiple anaerobic digesters.</title>
        <authorList>
            <person name="Campanaro S."/>
            <person name="Treu L."/>
            <person name="Rodriguez-R L.M."/>
            <person name="Kovalovszki A."/>
            <person name="Ziels R.M."/>
            <person name="Maus I."/>
            <person name="Zhu X."/>
            <person name="Kougias P.G."/>
            <person name="Basile A."/>
            <person name="Luo G."/>
            <person name="Schluter A."/>
            <person name="Konstantinidis K.T."/>
            <person name="Angelidaki I."/>
        </authorList>
    </citation>
    <scope>NUCLEOTIDE SEQUENCE [LARGE SCALE GENOMIC DNA]</scope>
    <source>
        <strain evidence="3">AS06rmzACSIP_256</strain>
    </source>
</reference>
<feature type="region of interest" description="Disordered" evidence="1">
    <location>
        <begin position="1"/>
        <end position="20"/>
    </location>
</feature>
<dbReference type="Proteomes" id="UP000536534">
    <property type="component" value="Unassembled WGS sequence"/>
</dbReference>
<dbReference type="Pfam" id="PF19266">
    <property type="entry name" value="CIS_tube"/>
    <property type="match status" value="1"/>
</dbReference>
<protein>
    <recommendedName>
        <fullName evidence="2">Contractile injection system tube protein N-terminal domain-containing protein</fullName>
    </recommendedName>
</protein>
<proteinExistence type="predicted"/>
<feature type="compositionally biased region" description="Basic and acidic residues" evidence="1">
    <location>
        <begin position="1"/>
        <end position="10"/>
    </location>
</feature>
<accession>A0A7X7LXV5</accession>
<evidence type="ECO:0000313" key="3">
    <source>
        <dbReference type="EMBL" id="NLF55237.1"/>
    </source>
</evidence>
<evidence type="ECO:0000256" key="1">
    <source>
        <dbReference type="SAM" id="MobiDB-lite"/>
    </source>
</evidence>
<sequence>MPELPEDRADTPASFQTLTGPPLKVDVHFNPASLQYQVSNTLREEGRGARKKQYVSQTSAKLTMELVFDTTDTGTDVRSVTSQMAQMLQPIAEGSSKFVPPTVKFSWGAYSFTGLVEQYKETIDFFAPGGLPLRASINLTLANQDKVFETGASGSRASVDGDLAPEPVVVPDDGGPVGGAQGLANALGAPRAARAIAAANGAASLRFGGGGGLAVGASANAGFSAGASMGAGFAAGIGASAGAGLGAGASVSASVSASGGVSLLPAAAFAAGGGAGLGVSAGLGVGGGAGFGVGAGGGAELSLGGGAGAGLSTGGGVSLGSAGGGGFAVGTSASAGFSGLRSETTMSNHALSTGPLLHAGVSSSTRGAVAAGGRLVGEGGSGLKVDVGAEADFVIGIR</sequence>